<evidence type="ECO:0000313" key="4">
    <source>
        <dbReference type="Proteomes" id="UP000288805"/>
    </source>
</evidence>
<feature type="transmembrane region" description="Helical" evidence="2">
    <location>
        <begin position="507"/>
        <end position="526"/>
    </location>
</feature>
<keyword evidence="2" id="KW-1133">Transmembrane helix</keyword>
<feature type="coiled-coil region" evidence="1">
    <location>
        <begin position="316"/>
        <end position="350"/>
    </location>
</feature>
<sequence>MVAFTVFFKDNRSLGNRESRPKKRPSPPDIWCGSSEKAAPMDHRHHHALGVVFMLVLLSLPHDCMPWNFFGSGKTESPFTESYSKAKAISGDVIAEFSMEALNDQKGIERVDKARRKLAGGGSNTCWQNAYESLFAGCSEIIPDDKKRRRFAWLLSDCFQKESGGHAFPSCDTRSDSDVKKCLQKLDEEARSTYLAFFLETNSICHHLQADAFKRGTERLVNDLRKSAQFAEEKLENIEERSENLLQSSKEIHDSLTWIDLQTQQVARASKNVEDNIDTVLKHSEAVFEQSKGIAASQLELQEGQVKMKEKFEEGMAMIQGSYNNLGQEIDKLRNDAVEIENEISRVGNTMTLKMENLQSRADDIGEVAGQSLDKQKQLLDGQSTALEGLQFLTKFQSQALEESRATLQRLAEFGHKQQEELLQRQEILQQAHDHLVENSKSMLAAQEAFESKQASMFIALDKLFTLHNAMLLESRSIKAFFIYSLSIFILYMFTSTKQTYTVRPRLYIGLCATFLIEFAILRFSTYDIAQQTQIINMIRSIFAIVSSIQLLHAICTFRDYEVLNHQMLLTLMEKVNGMQRNIDYSACVMEDSDVDWSTWIDTDMPEDVDIVKDPDFILQEEIGENSITTTSITRKYNLRNRLRQ</sequence>
<name>A0A438IEE1_VITVI</name>
<feature type="transmembrane region" description="Helical" evidence="2">
    <location>
        <begin position="478"/>
        <end position="495"/>
    </location>
</feature>
<comment type="caution">
    <text evidence="3">The sequence shown here is derived from an EMBL/GenBank/DDBJ whole genome shotgun (WGS) entry which is preliminary data.</text>
</comment>
<evidence type="ECO:0000256" key="2">
    <source>
        <dbReference type="SAM" id="Phobius"/>
    </source>
</evidence>
<reference evidence="3 4" key="1">
    <citation type="journal article" date="2018" name="PLoS Genet.">
        <title>Population sequencing reveals clonal diversity and ancestral inbreeding in the grapevine cultivar Chardonnay.</title>
        <authorList>
            <person name="Roach M.J."/>
            <person name="Johnson D.L."/>
            <person name="Bohlmann J."/>
            <person name="van Vuuren H.J."/>
            <person name="Jones S.J."/>
            <person name="Pretorius I.S."/>
            <person name="Schmidt S.A."/>
            <person name="Borneman A.R."/>
        </authorList>
    </citation>
    <scope>NUCLEOTIDE SEQUENCE [LARGE SCALE GENOMIC DNA]</scope>
    <source>
        <strain evidence="4">cv. Chardonnay</strain>
        <tissue evidence="3">Leaf</tissue>
    </source>
</reference>
<gene>
    <name evidence="3" type="primary">GEX1_0</name>
    <name evidence="3" type="ORF">CK203_025546</name>
</gene>
<evidence type="ECO:0000313" key="3">
    <source>
        <dbReference type="EMBL" id="RVW95112.1"/>
    </source>
</evidence>
<accession>A0A438IEE1</accession>
<keyword evidence="1" id="KW-0175">Coiled coil</keyword>
<organism evidence="3 4">
    <name type="scientific">Vitis vinifera</name>
    <name type="common">Grape</name>
    <dbReference type="NCBI Taxonomy" id="29760"/>
    <lineage>
        <taxon>Eukaryota</taxon>
        <taxon>Viridiplantae</taxon>
        <taxon>Streptophyta</taxon>
        <taxon>Embryophyta</taxon>
        <taxon>Tracheophyta</taxon>
        <taxon>Spermatophyta</taxon>
        <taxon>Magnoliopsida</taxon>
        <taxon>eudicotyledons</taxon>
        <taxon>Gunneridae</taxon>
        <taxon>Pentapetalae</taxon>
        <taxon>rosids</taxon>
        <taxon>Vitales</taxon>
        <taxon>Vitaceae</taxon>
        <taxon>Viteae</taxon>
        <taxon>Vitis</taxon>
    </lineage>
</organism>
<feature type="transmembrane region" description="Helical" evidence="2">
    <location>
        <begin position="538"/>
        <end position="558"/>
    </location>
</feature>
<dbReference type="OrthoDB" id="377549at2759"/>
<dbReference type="EMBL" id="QGNW01000116">
    <property type="protein sequence ID" value="RVW95112.1"/>
    <property type="molecule type" value="Genomic_DNA"/>
</dbReference>
<dbReference type="AlphaFoldDB" id="A0A438IEE1"/>
<proteinExistence type="predicted"/>
<evidence type="ECO:0000256" key="1">
    <source>
        <dbReference type="SAM" id="Coils"/>
    </source>
</evidence>
<feature type="coiled-coil region" evidence="1">
    <location>
        <begin position="214"/>
        <end position="248"/>
    </location>
</feature>
<dbReference type="Proteomes" id="UP000288805">
    <property type="component" value="Unassembled WGS sequence"/>
</dbReference>
<dbReference type="InterPro" id="IPR040346">
    <property type="entry name" value="GEX1/Brambleberry"/>
</dbReference>
<keyword evidence="2" id="KW-0472">Membrane</keyword>
<keyword evidence="2" id="KW-0812">Transmembrane</keyword>
<dbReference type="PANTHER" id="PTHR33538:SF2">
    <property type="entry name" value="PROTEIN GAMETE EXPRESSED 1"/>
    <property type="match status" value="1"/>
</dbReference>
<protein>
    <submittedName>
        <fullName evidence="3">Protein gamete expressed 1</fullName>
    </submittedName>
</protein>
<dbReference type="PANTHER" id="PTHR33538">
    <property type="entry name" value="PROTEIN GAMETE EXPRESSED 1"/>
    <property type="match status" value="1"/>
</dbReference>